<dbReference type="Pfam" id="PF03960">
    <property type="entry name" value="ArsC"/>
    <property type="match status" value="1"/>
</dbReference>
<organism evidence="3 4">
    <name type="scientific">Amphritea japonica ATCC BAA-1530</name>
    <dbReference type="NCBI Taxonomy" id="1278309"/>
    <lineage>
        <taxon>Bacteria</taxon>
        <taxon>Pseudomonadati</taxon>
        <taxon>Pseudomonadota</taxon>
        <taxon>Gammaproteobacteria</taxon>
        <taxon>Oceanospirillales</taxon>
        <taxon>Oceanospirillaceae</taxon>
        <taxon>Amphritea</taxon>
    </lineage>
</organism>
<dbReference type="OrthoDB" id="9803749at2"/>
<dbReference type="PANTHER" id="PTHR30041:SF8">
    <property type="entry name" value="PROTEIN YFFB"/>
    <property type="match status" value="1"/>
</dbReference>
<dbReference type="Proteomes" id="UP000595663">
    <property type="component" value="Chromosome"/>
</dbReference>
<keyword evidence="3" id="KW-0560">Oxidoreductase</keyword>
<dbReference type="NCBIfam" id="NF008107">
    <property type="entry name" value="PRK10853.1"/>
    <property type="match status" value="1"/>
</dbReference>
<dbReference type="GO" id="GO:0008794">
    <property type="term" value="F:arsenate reductase (glutaredoxin) activity"/>
    <property type="evidence" value="ECO:0007669"/>
    <property type="project" value="UniProtKB-EC"/>
</dbReference>
<comment type="similarity">
    <text evidence="1 2">Belongs to the ArsC family.</text>
</comment>
<dbReference type="Gene3D" id="3.40.30.10">
    <property type="entry name" value="Glutaredoxin"/>
    <property type="match status" value="1"/>
</dbReference>
<proteinExistence type="inferred from homology"/>
<dbReference type="PANTHER" id="PTHR30041">
    <property type="entry name" value="ARSENATE REDUCTASE"/>
    <property type="match status" value="1"/>
</dbReference>
<accession>A0A7R6PE92</accession>
<reference evidence="3 4" key="1">
    <citation type="journal article" date="2008" name="Int. J. Syst. Evol. Microbiol.">
        <title>Amphritea japonica sp. nov. and Amphritea balenae sp. nov., isolated from the sediment adjacent to sperm whale carcasses off Kagoshima, Japan.</title>
        <authorList>
            <person name="Miyazaki M."/>
            <person name="Nogi Y."/>
            <person name="Fujiwara Y."/>
            <person name="Kawato M."/>
            <person name="Nagahama T."/>
            <person name="Kubokawa K."/>
            <person name="Horikoshi K."/>
        </authorList>
    </citation>
    <scope>NUCLEOTIDE SEQUENCE [LARGE SCALE GENOMIC DNA]</scope>
    <source>
        <strain evidence="3 4">ATCC BAA-1530</strain>
    </source>
</reference>
<dbReference type="RefSeq" id="WP_019622623.1">
    <property type="nucleotide sequence ID" value="NZ_AP014545.1"/>
</dbReference>
<protein>
    <submittedName>
        <fullName evidence="3">Arsenate reductase</fullName>
        <ecNumber evidence="3">1.20.4.1</ecNumber>
    </submittedName>
</protein>
<keyword evidence="4" id="KW-1185">Reference proteome</keyword>
<dbReference type="InterPro" id="IPR006504">
    <property type="entry name" value="Tscrpt_reg_Spx/MgsR"/>
</dbReference>
<dbReference type="PROSITE" id="PS51353">
    <property type="entry name" value="ARSC"/>
    <property type="match status" value="1"/>
</dbReference>
<dbReference type="SUPFAM" id="SSF52833">
    <property type="entry name" value="Thioredoxin-like"/>
    <property type="match status" value="1"/>
</dbReference>
<name>A0A7R6PE92_9GAMM</name>
<dbReference type="AlphaFoldDB" id="A0A7R6PE92"/>
<dbReference type="InterPro" id="IPR006660">
    <property type="entry name" value="Arsenate_reductase-like"/>
</dbReference>
<dbReference type="InterPro" id="IPR036249">
    <property type="entry name" value="Thioredoxin-like_sf"/>
</dbReference>
<dbReference type="KEGG" id="ajp:AMJAP_2885"/>
<evidence type="ECO:0000313" key="3">
    <source>
        <dbReference type="EMBL" id="BBB27471.1"/>
    </source>
</evidence>
<evidence type="ECO:0000256" key="2">
    <source>
        <dbReference type="PROSITE-ProRule" id="PRU01282"/>
    </source>
</evidence>
<evidence type="ECO:0000256" key="1">
    <source>
        <dbReference type="ARBA" id="ARBA00007198"/>
    </source>
</evidence>
<dbReference type="NCBIfam" id="TIGR01617">
    <property type="entry name" value="arsC_related"/>
    <property type="match status" value="1"/>
</dbReference>
<sequence>MTTLYGIPNCDTVKKAQRWLDANNVEFSFHDFRKDGLNETLLREWISALGWESLLNKRSTSWRQLDDDIKNSIDEASAVREMLATPTLIKRPVLNLEGRFQVGFKESDYSALFK</sequence>
<dbReference type="EMBL" id="AP014545">
    <property type="protein sequence ID" value="BBB27471.1"/>
    <property type="molecule type" value="Genomic_DNA"/>
</dbReference>
<gene>
    <name evidence="3" type="ORF">AMJAP_2885</name>
</gene>
<evidence type="ECO:0000313" key="4">
    <source>
        <dbReference type="Proteomes" id="UP000595663"/>
    </source>
</evidence>
<dbReference type="CDD" id="cd03035">
    <property type="entry name" value="ArsC_Yffb"/>
    <property type="match status" value="1"/>
</dbReference>
<dbReference type="EC" id="1.20.4.1" evidence="3"/>